<comment type="caution">
    <text evidence="3">The sequence shown here is derived from an EMBL/GenBank/DDBJ whole genome shotgun (WGS) entry which is preliminary data.</text>
</comment>
<dbReference type="InterPro" id="IPR022035">
    <property type="entry name" value="PCIF1_WW"/>
</dbReference>
<keyword evidence="4" id="KW-1185">Reference proteome</keyword>
<evidence type="ECO:0000256" key="1">
    <source>
        <dbReference type="SAM" id="MobiDB-lite"/>
    </source>
</evidence>
<feature type="region of interest" description="Disordered" evidence="1">
    <location>
        <begin position="123"/>
        <end position="155"/>
    </location>
</feature>
<name>A0A812X995_9DINO</name>
<dbReference type="OrthoDB" id="434019at2759"/>
<feature type="domain" description="PCIF1 WW" evidence="2">
    <location>
        <begin position="377"/>
        <end position="483"/>
    </location>
</feature>
<dbReference type="Pfam" id="PF12237">
    <property type="entry name" value="PCIF1_WW"/>
    <property type="match status" value="1"/>
</dbReference>
<evidence type="ECO:0000259" key="2">
    <source>
        <dbReference type="Pfam" id="PF12237"/>
    </source>
</evidence>
<feature type="compositionally biased region" description="Basic and acidic residues" evidence="1">
    <location>
        <begin position="187"/>
        <end position="199"/>
    </location>
</feature>
<organism evidence="3 4">
    <name type="scientific">Symbiodinium necroappetens</name>
    <dbReference type="NCBI Taxonomy" id="1628268"/>
    <lineage>
        <taxon>Eukaryota</taxon>
        <taxon>Sar</taxon>
        <taxon>Alveolata</taxon>
        <taxon>Dinophyceae</taxon>
        <taxon>Suessiales</taxon>
        <taxon>Symbiodiniaceae</taxon>
        <taxon>Symbiodinium</taxon>
    </lineage>
</organism>
<feature type="region of interest" description="Disordered" evidence="1">
    <location>
        <begin position="850"/>
        <end position="878"/>
    </location>
</feature>
<protein>
    <recommendedName>
        <fullName evidence="2">PCIF1 WW domain-containing protein</fullName>
    </recommendedName>
</protein>
<sequence>MVSWLSEGSSGIVASDLLGEWLDGQDNDVVVQSGPERSRPLTARLARRGGREQVLSLRREPESDCWACGNAVLDKAASTTNVLVWAAYDGRRSVWRRKEVSEQAEPNDLLPWLLKAPALLGASKGDEEQQPQAKAANGRVAEGFAPPPRRQRNWSSISMDSDVAGVFVGQADGEDPKDGEEGAPTMSDHETPQDRPQAEEAARLPAVFDTDNASADAARVSAILDARQVLGSASNFQEIFSHLLIDHDLLCQEGEDPMVPSIDSALWQRLPDAPRRNVLHRLAAFQNSSFVPGSYVAEFPAGNWSELFVGRHRFPVLQTDIQALLRRYTLSADNVASRASAMARVFALYRALENPVLTAGQRSSHQLCTWRPSSKEAADVEYELFASPFNARVSNGKYASRFPHAEKIFGSAGSYPDVLDEWPSTAVVSVNPPFSDAYLDDVVGKQLDRIVAGFKKVHLFVPVRDAPWRKQLRRLSNARFVQDFFDATALKDRHLEQPVLHWEVGHRADSLPCSLQMHHAADLDIPLYSTRSENAVRKCAAAASADKPALRTIRKLVTNLPSWKGQCFLKSESTAHQLRFDRTNSAADANICTPLQNWFIAAAMVSEVQRRRTASEKIREEATISVRISASKASWFRAGRDADPKPAEKAAAATTAALDSAEVGGYAKPARLRRQPTPPRSEDEGPRSAKAAKQEQNTRTPVEVTLAKSGGKGGKTGKGRNPGLWTGTQETKVTSFFSAKGAGGPEAGKGEKPKKGSQKGLGSNRTKTRLPGVPEIQVAASPKFASRRDLLCGGRCTGGLRLRGRGDLLVSLVVDEIDVKEEHVVLKFVDDAGWEEEYCSDGYCETDVEEISGKSSQNQTRLTRSEMRGEPDSGGDQDELVAELLPDILKVQENAQSETSRSSAEEEESRPADPVETETQGPVQDSEIKEDASRAALHSPPIKSLLRQLASGEPGAAEECGKVVAATERPVQACAAVSAALRVLLREPSTALAALRGMISLHEEVGRVGPPSAELRDVRNLPVLLDKFGSRQRDVQVAAEDAAETLIARLNPRPDSSRRGKRGSPSRRKEPVNIVHGSNEPAPIAGSVLSGPGQFRNYASDARYTESDPLRQAEPKHTSSMPYALGPASNTSSFRTLDIAKANEQRQNWTKIDTFLTPAGHSDFDSFGRSPRRGTSPSRHEASARSILAEEMWTDLSSKLDQLRVQINQDTQSLLEPLQKELDSEISKTKEMVQTVRNDNLKAFEEIRRLRSMEQHKHMLQAYPAPVEKDVLEAEFKNTNGSIQALSDAVSQIGEEISHLKANEPVFGRRMHPSMPQAPQDTKSLNKSDLDDMFQTVRDMVADIDFSELLEGVKEIIPVAAFREAFARTEARLSEMGEEIRKIHEEVQDRHVEVDFQPVLEAVTANDDLRSSTEQMLNSVKELQAQIATEFETIPGIVWARQPAIDFSPVLESIIENKVSVDFSPVLTAVNELTLQEDMSKQFAAILEEIDRKQGQIDFSEVLDEIRTTKMKVDFAPVLSSIDDAAETTCQTIAEGLKTSLNPLAESSASILEMLQEKSQDQSVKTGLAGLKDMTARLSQQFSILLQTVSEEKEAKVDFSPVLDAIADNKVHVDFTEVLAAIKKHGDTTEITDDITRLIKNVQEMKVQVDFTPVLRGLREVKVDTVFEVLNALRDQRTDIGELKDGLVRHLEEVQSHLRGLHEGLHSESKEALTSKVVEAVRSVEIKINLAEILDGQAAQKDHLDQCLQDMQERLETDIKLSLDQVRDFLGSLQQDEQQLAVKFDNIAVAVKGLQEIPQPDFSLILQAIQEKQFAFDDAAILHALEDQAVGQEQMHEELKETVTSWHRHAEALKMVIRERVDSVLKAVSASGEAADMLSLRTDVSQVLDELKRYVTKEDLEEQYSNLLRSIEAMQIQQMESQSSRMLTIDLERRVSDTMEALQEQKDSDRAVHTVVKEQMHKLRHDFLSKFQAMWDAQEKDRSSAANLLEEQMQRLKAELSGDVSAHLRMDVQKVHADLLPQLHDFQTNFLAQFKDVKVQVDHSEVLQAIQEQGKESKLESSVAQVLSAIRSQPASTDLTPVLNSIRETQELTQGLSYSLRSWRAEIASNVNAPGSSDTSDHVQPPAVSWESHEVMSDMLSDKLSHKTAAIQQFLQSIFQRLDFSAVLLAIGEQTADVKAALAEQRGQVTGKLQSLQQQLQQLQGLEPGSAAMRERPTGTGQDMDFSEVLAAIRSVRPAAGPQMDLSEVLDAIRAVPAQVDLSYEFSAVLTAIQDKQPELDLPAIRSVVSDSKQDILFQLEEVRSLIRSQ</sequence>
<feature type="compositionally biased region" description="Polar residues" evidence="1">
    <location>
        <begin position="853"/>
        <end position="862"/>
    </location>
</feature>
<feature type="region of interest" description="Disordered" evidence="1">
    <location>
        <begin position="169"/>
        <end position="199"/>
    </location>
</feature>
<feature type="region of interest" description="Disordered" evidence="1">
    <location>
        <begin position="894"/>
        <end position="940"/>
    </location>
</feature>
<feature type="region of interest" description="Disordered" evidence="1">
    <location>
        <begin position="1106"/>
        <end position="1131"/>
    </location>
</feature>
<feature type="compositionally biased region" description="Polar residues" evidence="1">
    <location>
        <begin position="726"/>
        <end position="737"/>
    </location>
</feature>
<feature type="region of interest" description="Disordered" evidence="1">
    <location>
        <begin position="661"/>
        <end position="769"/>
    </location>
</feature>
<feature type="compositionally biased region" description="Basic and acidic residues" evidence="1">
    <location>
        <begin position="1106"/>
        <end position="1117"/>
    </location>
</feature>
<feature type="region of interest" description="Disordered" evidence="1">
    <location>
        <begin position="1046"/>
        <end position="1092"/>
    </location>
</feature>
<dbReference type="Proteomes" id="UP000601435">
    <property type="component" value="Unassembled WGS sequence"/>
</dbReference>
<reference evidence="3" key="1">
    <citation type="submission" date="2021-02" db="EMBL/GenBank/DDBJ databases">
        <authorList>
            <person name="Dougan E. K."/>
            <person name="Rhodes N."/>
            <person name="Thang M."/>
            <person name="Chan C."/>
        </authorList>
    </citation>
    <scope>NUCLEOTIDE SEQUENCE</scope>
</reference>
<gene>
    <name evidence="3" type="ORF">SNEC2469_LOCUS21111</name>
</gene>
<evidence type="ECO:0000313" key="4">
    <source>
        <dbReference type="Proteomes" id="UP000601435"/>
    </source>
</evidence>
<evidence type="ECO:0000313" key="3">
    <source>
        <dbReference type="EMBL" id="CAE7730690.1"/>
    </source>
</evidence>
<dbReference type="EMBL" id="CAJNJA010037252">
    <property type="protein sequence ID" value="CAE7730690.1"/>
    <property type="molecule type" value="Genomic_DNA"/>
</dbReference>
<feature type="non-terminal residue" evidence="3">
    <location>
        <position position="1"/>
    </location>
</feature>
<feature type="region of interest" description="Disordered" evidence="1">
    <location>
        <begin position="1160"/>
        <end position="1183"/>
    </location>
</feature>
<accession>A0A812X995</accession>
<feature type="compositionally biased region" description="Low complexity" evidence="1">
    <location>
        <begin position="1167"/>
        <end position="1177"/>
    </location>
</feature>
<proteinExistence type="predicted"/>